<dbReference type="InterPro" id="IPR001387">
    <property type="entry name" value="Cro/C1-type_HTH"/>
</dbReference>
<comment type="caution">
    <text evidence="2">The sequence shown here is derived from an EMBL/GenBank/DDBJ whole genome shotgun (WGS) entry which is preliminary data.</text>
</comment>
<sequence length="278" mass="30811">MTAAPAPKRTADGRPAIGVLLREQRELRRMSQLDLAHDAGVSARHLGFVEIGKAQPGREVISRLADALGLPLREHNALLLAAGYAPQYGERDLANPAMGPLSQAIDLILRHQEPYPAFVISRRFEVLAANEAAMRVNAFLMEGRASPHTNLLHQVFDPDDFRPVIANWPEVAAKFVRRLQDELIASPADPEIRRLLDEILRYPDVPAAWRLRELGAEPEPVLTMVFNSRAGPLRFFETITTFAAPRDVTLDELRIDCAFPADARTAEVCARLAAGELH</sequence>
<dbReference type="Pfam" id="PF01381">
    <property type="entry name" value="HTH_3"/>
    <property type="match status" value="1"/>
</dbReference>
<dbReference type="PANTHER" id="PTHR35010">
    <property type="entry name" value="BLL4672 PROTEIN-RELATED"/>
    <property type="match status" value="1"/>
</dbReference>
<evidence type="ECO:0000313" key="2">
    <source>
        <dbReference type="EMBL" id="MDR6532911.1"/>
    </source>
</evidence>
<dbReference type="Gene3D" id="1.10.260.40">
    <property type="entry name" value="lambda repressor-like DNA-binding domains"/>
    <property type="match status" value="1"/>
</dbReference>
<evidence type="ECO:0000259" key="1">
    <source>
        <dbReference type="PROSITE" id="PS50943"/>
    </source>
</evidence>
<proteinExistence type="predicted"/>
<dbReference type="SUPFAM" id="SSF47413">
    <property type="entry name" value="lambda repressor-like DNA-binding domains"/>
    <property type="match status" value="1"/>
</dbReference>
<dbReference type="SMART" id="SM00530">
    <property type="entry name" value="HTH_XRE"/>
    <property type="match status" value="1"/>
</dbReference>
<dbReference type="Gene3D" id="3.30.450.180">
    <property type="match status" value="1"/>
</dbReference>
<dbReference type="PROSITE" id="PS50943">
    <property type="entry name" value="HTH_CROC1"/>
    <property type="match status" value="1"/>
</dbReference>
<dbReference type="CDD" id="cd00093">
    <property type="entry name" value="HTH_XRE"/>
    <property type="match status" value="1"/>
</dbReference>
<dbReference type="InterPro" id="IPR010982">
    <property type="entry name" value="Lambda_DNA-bd_dom_sf"/>
</dbReference>
<feature type="domain" description="HTH cro/C1-type" evidence="1">
    <location>
        <begin position="21"/>
        <end position="75"/>
    </location>
</feature>
<organism evidence="2 3">
    <name type="scientific">Caulobacter rhizosphaerae</name>
    <dbReference type="NCBI Taxonomy" id="2010972"/>
    <lineage>
        <taxon>Bacteria</taxon>
        <taxon>Pseudomonadati</taxon>
        <taxon>Pseudomonadota</taxon>
        <taxon>Alphaproteobacteria</taxon>
        <taxon>Caulobacterales</taxon>
        <taxon>Caulobacteraceae</taxon>
        <taxon>Caulobacter</taxon>
    </lineage>
</organism>
<reference evidence="2 3" key="1">
    <citation type="submission" date="2023-07" db="EMBL/GenBank/DDBJ databases">
        <title>Sorghum-associated microbial communities from plants grown in Nebraska, USA.</title>
        <authorList>
            <person name="Schachtman D."/>
        </authorList>
    </citation>
    <scope>NUCLEOTIDE SEQUENCE [LARGE SCALE GENOMIC DNA]</scope>
    <source>
        <strain evidence="2 3">DS2154</strain>
    </source>
</reference>
<keyword evidence="3" id="KW-1185">Reference proteome</keyword>
<protein>
    <submittedName>
        <fullName evidence="2">Transcriptional regulator with XRE-family HTH domain</fullName>
    </submittedName>
</protein>
<dbReference type="Proteomes" id="UP001262754">
    <property type="component" value="Unassembled WGS sequence"/>
</dbReference>
<gene>
    <name evidence="2" type="ORF">J2800_003672</name>
</gene>
<dbReference type="EMBL" id="JAVDRL010000011">
    <property type="protein sequence ID" value="MDR6532911.1"/>
    <property type="molecule type" value="Genomic_DNA"/>
</dbReference>
<accession>A0ABU1N385</accession>
<dbReference type="PANTHER" id="PTHR35010:SF4">
    <property type="entry name" value="BLL5781 PROTEIN"/>
    <property type="match status" value="1"/>
</dbReference>
<name>A0ABU1N385_9CAUL</name>
<evidence type="ECO:0000313" key="3">
    <source>
        <dbReference type="Proteomes" id="UP001262754"/>
    </source>
</evidence>
<dbReference type="RefSeq" id="WP_310033584.1">
    <property type="nucleotide sequence ID" value="NZ_JAVDRL010000011.1"/>
</dbReference>
<dbReference type="Pfam" id="PF17765">
    <property type="entry name" value="MLTR_LBD"/>
    <property type="match status" value="1"/>
</dbReference>
<dbReference type="InterPro" id="IPR041413">
    <property type="entry name" value="MLTR_LBD"/>
</dbReference>